<accession>A0A5K7S7K7</accession>
<dbReference type="KEGG" id="anf:AQPE_1453"/>
<reference evidence="2" key="1">
    <citation type="journal article" date="2020" name="Int. J. Syst. Evol. Microbiol.">
        <title>Aquipluma nitroreducens gen. nov. sp. nov., a novel facultatively anaerobic bacterium isolated from a freshwater lake.</title>
        <authorList>
            <person name="Watanabe M."/>
            <person name="Kojima H."/>
            <person name="Fukui M."/>
        </authorList>
    </citation>
    <scope>NUCLEOTIDE SEQUENCE</scope>
    <source>
        <strain evidence="2">MeG22</strain>
    </source>
</reference>
<evidence type="ECO:0000259" key="1">
    <source>
        <dbReference type="SMART" id="SM00645"/>
    </source>
</evidence>
<dbReference type="AlphaFoldDB" id="A0A5K7S7K7"/>
<dbReference type="GO" id="GO:0006508">
    <property type="term" value="P:proteolysis"/>
    <property type="evidence" value="ECO:0007669"/>
    <property type="project" value="InterPro"/>
</dbReference>
<feature type="domain" description="Peptidase C1A papain C-terminal" evidence="1">
    <location>
        <begin position="47"/>
        <end position="274"/>
    </location>
</feature>
<dbReference type="Gene3D" id="3.90.70.10">
    <property type="entry name" value="Cysteine proteinases"/>
    <property type="match status" value="1"/>
</dbReference>
<dbReference type="SUPFAM" id="SSF54001">
    <property type="entry name" value="Cysteine proteinases"/>
    <property type="match status" value="1"/>
</dbReference>
<evidence type="ECO:0000313" key="2">
    <source>
        <dbReference type="EMBL" id="BBE17304.1"/>
    </source>
</evidence>
<dbReference type="EMBL" id="AP018694">
    <property type="protein sequence ID" value="BBE17304.1"/>
    <property type="molecule type" value="Genomic_DNA"/>
</dbReference>
<dbReference type="Proteomes" id="UP001193389">
    <property type="component" value="Chromosome"/>
</dbReference>
<dbReference type="InterPro" id="IPR038765">
    <property type="entry name" value="Papain-like_cys_pep_sf"/>
</dbReference>
<organism evidence="2 3">
    <name type="scientific">Aquipluma nitroreducens</name>
    <dbReference type="NCBI Taxonomy" id="2010828"/>
    <lineage>
        <taxon>Bacteria</taxon>
        <taxon>Pseudomonadati</taxon>
        <taxon>Bacteroidota</taxon>
        <taxon>Bacteroidia</taxon>
        <taxon>Marinilabiliales</taxon>
        <taxon>Prolixibacteraceae</taxon>
        <taxon>Aquipluma</taxon>
    </lineage>
</organism>
<dbReference type="InterPro" id="IPR025660">
    <property type="entry name" value="Pept_his_AS"/>
</dbReference>
<keyword evidence="3" id="KW-1185">Reference proteome</keyword>
<name>A0A5K7S7K7_9BACT</name>
<sequence>MGWLPDYPDFRDLTVEHDDVPTRLQGLGQKDSIKKMLSKTVSKKTAPPKKVNLINWFSPIEDQGNLGSCTANAGVGLVEYFERRAFGKHVDASRLFLYKATRNLMKEKGDTGAFLRSAMGALVLFGIPPEEYWPYNVASFDKEPSAFCYAFAQNYRSISYYRLDPPGTPADQLLTRIKTNLVAGLPSMFGFTVYSSISQAGNNDGKIPFPTKGEKIEGGHAIVVAGYDDTMKIKNNINGSTETTGAFLIRNSWGTDWGQDGYGWLPYEYVLQGLAEDWWSLLKNEWVDTGNFKA</sequence>
<evidence type="ECO:0000313" key="3">
    <source>
        <dbReference type="Proteomes" id="UP001193389"/>
    </source>
</evidence>
<protein>
    <submittedName>
        <fullName evidence="2">Peptidase C1A papain</fullName>
    </submittedName>
</protein>
<dbReference type="CDD" id="cd02619">
    <property type="entry name" value="Peptidase_C1"/>
    <property type="match status" value="1"/>
</dbReference>
<dbReference type="PROSITE" id="PS00639">
    <property type="entry name" value="THIOL_PROTEASE_HIS"/>
    <property type="match status" value="1"/>
</dbReference>
<proteinExistence type="predicted"/>
<dbReference type="SMART" id="SM00645">
    <property type="entry name" value="Pept_C1"/>
    <property type="match status" value="1"/>
</dbReference>
<dbReference type="InterPro" id="IPR000668">
    <property type="entry name" value="Peptidase_C1A_C"/>
</dbReference>
<dbReference type="GO" id="GO:0008234">
    <property type="term" value="F:cysteine-type peptidase activity"/>
    <property type="evidence" value="ECO:0007669"/>
    <property type="project" value="InterPro"/>
</dbReference>
<dbReference type="Pfam" id="PF00112">
    <property type="entry name" value="Peptidase_C1"/>
    <property type="match status" value="1"/>
</dbReference>
<gene>
    <name evidence="2" type="ORF">AQPE_1453</name>
</gene>